<dbReference type="EMBL" id="GBXM01068642">
    <property type="protein sequence ID" value="JAH39935.1"/>
    <property type="molecule type" value="Transcribed_RNA"/>
</dbReference>
<reference evidence="1" key="1">
    <citation type="submission" date="2014-11" db="EMBL/GenBank/DDBJ databases">
        <authorList>
            <person name="Amaro Gonzalez C."/>
        </authorList>
    </citation>
    <scope>NUCLEOTIDE SEQUENCE</scope>
</reference>
<sequence>MIYIFVEKNPLFCGQSDDQAVHLNEHVYCNPCKGINFLLKSNFFTYAHSYMIFHT</sequence>
<evidence type="ECO:0000313" key="1">
    <source>
        <dbReference type="EMBL" id="JAH39935.1"/>
    </source>
</evidence>
<dbReference type="AlphaFoldDB" id="A0A0E9SGZ1"/>
<accession>A0A0E9SGZ1</accession>
<reference evidence="1" key="2">
    <citation type="journal article" date="2015" name="Fish Shellfish Immunol.">
        <title>Early steps in the European eel (Anguilla anguilla)-Vibrio vulnificus interaction in the gills: Role of the RtxA13 toxin.</title>
        <authorList>
            <person name="Callol A."/>
            <person name="Pajuelo D."/>
            <person name="Ebbesson L."/>
            <person name="Teles M."/>
            <person name="MacKenzie S."/>
            <person name="Amaro C."/>
        </authorList>
    </citation>
    <scope>NUCLEOTIDE SEQUENCE</scope>
</reference>
<organism evidence="1">
    <name type="scientific">Anguilla anguilla</name>
    <name type="common">European freshwater eel</name>
    <name type="synonym">Muraena anguilla</name>
    <dbReference type="NCBI Taxonomy" id="7936"/>
    <lineage>
        <taxon>Eukaryota</taxon>
        <taxon>Metazoa</taxon>
        <taxon>Chordata</taxon>
        <taxon>Craniata</taxon>
        <taxon>Vertebrata</taxon>
        <taxon>Euteleostomi</taxon>
        <taxon>Actinopterygii</taxon>
        <taxon>Neopterygii</taxon>
        <taxon>Teleostei</taxon>
        <taxon>Anguilliformes</taxon>
        <taxon>Anguillidae</taxon>
        <taxon>Anguilla</taxon>
    </lineage>
</organism>
<proteinExistence type="predicted"/>
<protein>
    <submittedName>
        <fullName evidence="1">Uncharacterized protein</fullName>
    </submittedName>
</protein>
<name>A0A0E9SGZ1_ANGAN</name>